<dbReference type="GO" id="GO:0003700">
    <property type="term" value="F:DNA-binding transcription factor activity"/>
    <property type="evidence" value="ECO:0007669"/>
    <property type="project" value="TreeGrafter"/>
</dbReference>
<evidence type="ECO:0000259" key="5">
    <source>
        <dbReference type="PROSITE" id="PS50977"/>
    </source>
</evidence>
<dbReference type="InterPro" id="IPR036271">
    <property type="entry name" value="Tet_transcr_reg_TetR-rel_C_sf"/>
</dbReference>
<evidence type="ECO:0000256" key="3">
    <source>
        <dbReference type="ARBA" id="ARBA00023163"/>
    </source>
</evidence>
<dbReference type="PANTHER" id="PTHR30055">
    <property type="entry name" value="HTH-TYPE TRANSCRIPTIONAL REGULATOR RUTR"/>
    <property type="match status" value="1"/>
</dbReference>
<evidence type="ECO:0000256" key="1">
    <source>
        <dbReference type="ARBA" id="ARBA00023015"/>
    </source>
</evidence>
<evidence type="ECO:0000313" key="7">
    <source>
        <dbReference type="Proteomes" id="UP000308760"/>
    </source>
</evidence>
<dbReference type="InterPro" id="IPR050109">
    <property type="entry name" value="HTH-type_TetR-like_transc_reg"/>
</dbReference>
<dbReference type="AlphaFoldDB" id="A0A4V4HSC2"/>
<dbReference type="Pfam" id="PF00440">
    <property type="entry name" value="TetR_N"/>
    <property type="match status" value="1"/>
</dbReference>
<dbReference type="EMBL" id="STGY01000051">
    <property type="protein sequence ID" value="THV41146.1"/>
    <property type="molecule type" value="Genomic_DNA"/>
</dbReference>
<dbReference type="OrthoDB" id="9796019at2"/>
<keyword evidence="1" id="KW-0805">Transcription regulation</keyword>
<sequence length="211" mass="23508">MGREPAARRRGKELEEAIYQAVWDELQEVGFTKLTMDGVAKRAGTSKPVLYRRWPGRIELLAAAAVHFMPDRESIPDTGSIRDDTVALLSLMRTRMLTLGRSPMLGLLIHVSQQPEAEESHFLEQLQRNIRNLMTNVVIARALERGEATPEQLNDRLQMLPIDLARSQFLLTGDLPEGAITEIVDDVFMPALAGRAGQVRDSGARPGREGK</sequence>
<evidence type="ECO:0000256" key="2">
    <source>
        <dbReference type="ARBA" id="ARBA00023125"/>
    </source>
</evidence>
<protein>
    <submittedName>
        <fullName evidence="6">TetR/AcrR family transcriptional regulator</fullName>
    </submittedName>
</protein>
<dbReference type="RefSeq" id="WP_136534946.1">
    <property type="nucleotide sequence ID" value="NZ_STGY01000051.1"/>
</dbReference>
<dbReference type="InterPro" id="IPR011075">
    <property type="entry name" value="TetR_C"/>
</dbReference>
<gene>
    <name evidence="6" type="ORF">FAB82_12900</name>
</gene>
<dbReference type="PANTHER" id="PTHR30055:SF148">
    <property type="entry name" value="TETR-FAMILY TRANSCRIPTIONAL REGULATOR"/>
    <property type="match status" value="1"/>
</dbReference>
<dbReference type="SUPFAM" id="SSF48498">
    <property type="entry name" value="Tetracyclin repressor-like, C-terminal domain"/>
    <property type="match status" value="1"/>
</dbReference>
<dbReference type="PROSITE" id="PS50977">
    <property type="entry name" value="HTH_TETR_2"/>
    <property type="match status" value="1"/>
</dbReference>
<reference evidence="7" key="1">
    <citation type="submission" date="2019-04" db="EMBL/GenBank/DDBJ databases">
        <title>Nocardioides xinjiangensis sp. nov.</title>
        <authorList>
            <person name="Liu S."/>
        </authorList>
    </citation>
    <scope>NUCLEOTIDE SEQUENCE [LARGE SCALE GENOMIC DNA]</scope>
    <source>
        <strain evidence="7">18</strain>
    </source>
</reference>
<keyword evidence="7" id="KW-1185">Reference proteome</keyword>
<dbReference type="InterPro" id="IPR009057">
    <property type="entry name" value="Homeodomain-like_sf"/>
</dbReference>
<evidence type="ECO:0000256" key="4">
    <source>
        <dbReference type="PROSITE-ProRule" id="PRU00335"/>
    </source>
</evidence>
<proteinExistence type="predicted"/>
<keyword evidence="3" id="KW-0804">Transcription</keyword>
<accession>A0A4V4HSC2</accession>
<name>A0A4V4HSC2_9ACTN</name>
<reference evidence="6 7" key="2">
    <citation type="submission" date="2019-05" db="EMBL/GenBank/DDBJ databases">
        <title>Glycomyces buryatensis sp. nov.</title>
        <authorList>
            <person name="Nikitina E."/>
        </authorList>
    </citation>
    <scope>NUCLEOTIDE SEQUENCE [LARGE SCALE GENOMIC DNA]</scope>
    <source>
        <strain evidence="6 7">18</strain>
    </source>
</reference>
<dbReference type="Gene3D" id="1.10.357.10">
    <property type="entry name" value="Tetracycline Repressor, domain 2"/>
    <property type="match status" value="1"/>
</dbReference>
<feature type="DNA-binding region" description="H-T-H motif" evidence="4">
    <location>
        <begin position="35"/>
        <end position="54"/>
    </location>
</feature>
<evidence type="ECO:0000313" key="6">
    <source>
        <dbReference type="EMBL" id="THV41146.1"/>
    </source>
</evidence>
<organism evidence="6 7">
    <name type="scientific">Glycomyces buryatensis</name>
    <dbReference type="NCBI Taxonomy" id="2570927"/>
    <lineage>
        <taxon>Bacteria</taxon>
        <taxon>Bacillati</taxon>
        <taxon>Actinomycetota</taxon>
        <taxon>Actinomycetes</taxon>
        <taxon>Glycomycetales</taxon>
        <taxon>Glycomycetaceae</taxon>
        <taxon>Glycomyces</taxon>
    </lineage>
</organism>
<dbReference type="InterPro" id="IPR001647">
    <property type="entry name" value="HTH_TetR"/>
</dbReference>
<keyword evidence="2 4" id="KW-0238">DNA-binding</keyword>
<dbReference type="Pfam" id="PF16859">
    <property type="entry name" value="TetR_C_11"/>
    <property type="match status" value="1"/>
</dbReference>
<dbReference type="Proteomes" id="UP000308760">
    <property type="component" value="Unassembled WGS sequence"/>
</dbReference>
<dbReference type="Gene3D" id="1.10.10.60">
    <property type="entry name" value="Homeodomain-like"/>
    <property type="match status" value="1"/>
</dbReference>
<comment type="caution">
    <text evidence="6">The sequence shown here is derived from an EMBL/GenBank/DDBJ whole genome shotgun (WGS) entry which is preliminary data.</text>
</comment>
<feature type="domain" description="HTH tetR-type" evidence="5">
    <location>
        <begin position="12"/>
        <end position="72"/>
    </location>
</feature>
<dbReference type="GO" id="GO:0000976">
    <property type="term" value="F:transcription cis-regulatory region binding"/>
    <property type="evidence" value="ECO:0007669"/>
    <property type="project" value="TreeGrafter"/>
</dbReference>
<dbReference type="SUPFAM" id="SSF46689">
    <property type="entry name" value="Homeodomain-like"/>
    <property type="match status" value="1"/>
</dbReference>